<organism evidence="3 4">
    <name type="scientific">Syncephalis pseudoplumigaleata</name>
    <dbReference type="NCBI Taxonomy" id="1712513"/>
    <lineage>
        <taxon>Eukaryota</taxon>
        <taxon>Fungi</taxon>
        <taxon>Fungi incertae sedis</taxon>
        <taxon>Zoopagomycota</taxon>
        <taxon>Zoopagomycotina</taxon>
        <taxon>Zoopagomycetes</taxon>
        <taxon>Zoopagales</taxon>
        <taxon>Piptocephalidaceae</taxon>
        <taxon>Syncephalis</taxon>
    </lineage>
</organism>
<evidence type="ECO:0000313" key="3">
    <source>
        <dbReference type="EMBL" id="RKP24469.1"/>
    </source>
</evidence>
<sequence>MPLERAFARYVEGMQRVEHAGLERQSDADAMLAPYVPDLAVRQFLLTNLKRATTGHSRRYRFRVPLDTIARMLPSLGQMQLPPDCQPFTRPTLFVAGAKSDYIRPQDHAGIHRLFPQATIEYLDAGHWVQADKPAEFMQLVMRFYQERH</sequence>
<dbReference type="EMBL" id="KZ990205">
    <property type="protein sequence ID" value="RKP24469.1"/>
    <property type="molecule type" value="Genomic_DNA"/>
</dbReference>
<comment type="similarity">
    <text evidence="1">Belongs to the AB hydrolase superfamily.</text>
</comment>
<evidence type="ECO:0008006" key="5">
    <source>
        <dbReference type="Google" id="ProtNLM"/>
    </source>
</evidence>
<dbReference type="PANTHER" id="PTHR46118:SF4">
    <property type="entry name" value="PROTEIN ABHD11"/>
    <property type="match status" value="1"/>
</dbReference>
<name>A0A4V1J1B4_9FUNG</name>
<dbReference type="GO" id="GO:0005739">
    <property type="term" value="C:mitochondrion"/>
    <property type="evidence" value="ECO:0007669"/>
    <property type="project" value="TreeGrafter"/>
</dbReference>
<keyword evidence="2" id="KW-0378">Hydrolase</keyword>
<dbReference type="PANTHER" id="PTHR46118">
    <property type="entry name" value="PROTEIN ABHD11"/>
    <property type="match status" value="1"/>
</dbReference>
<dbReference type="Proteomes" id="UP000278143">
    <property type="component" value="Unassembled WGS sequence"/>
</dbReference>
<evidence type="ECO:0000256" key="1">
    <source>
        <dbReference type="ARBA" id="ARBA00008645"/>
    </source>
</evidence>
<evidence type="ECO:0000313" key="4">
    <source>
        <dbReference type="Proteomes" id="UP000278143"/>
    </source>
</evidence>
<gene>
    <name evidence="3" type="ORF">SYNPS1DRAFT_17175</name>
</gene>
<dbReference type="AlphaFoldDB" id="A0A4V1J1B4"/>
<dbReference type="GO" id="GO:0052689">
    <property type="term" value="F:carboxylic ester hydrolase activity"/>
    <property type="evidence" value="ECO:0007669"/>
    <property type="project" value="TreeGrafter"/>
</dbReference>
<keyword evidence="4" id="KW-1185">Reference proteome</keyword>
<dbReference type="OrthoDB" id="8119704at2759"/>
<dbReference type="SUPFAM" id="SSF53474">
    <property type="entry name" value="alpha/beta-Hydrolases"/>
    <property type="match status" value="1"/>
</dbReference>
<proteinExistence type="inferred from homology"/>
<reference evidence="4" key="1">
    <citation type="journal article" date="2018" name="Nat. Microbiol.">
        <title>Leveraging single-cell genomics to expand the fungal tree of life.</title>
        <authorList>
            <person name="Ahrendt S.R."/>
            <person name="Quandt C.A."/>
            <person name="Ciobanu D."/>
            <person name="Clum A."/>
            <person name="Salamov A."/>
            <person name="Andreopoulos B."/>
            <person name="Cheng J.F."/>
            <person name="Woyke T."/>
            <person name="Pelin A."/>
            <person name="Henrissat B."/>
            <person name="Reynolds N.K."/>
            <person name="Benny G.L."/>
            <person name="Smith M.E."/>
            <person name="James T.Y."/>
            <person name="Grigoriev I.V."/>
        </authorList>
    </citation>
    <scope>NUCLEOTIDE SEQUENCE [LARGE SCALE GENOMIC DNA]</scope>
    <source>
        <strain evidence="4">Benny S71-1</strain>
    </source>
</reference>
<protein>
    <recommendedName>
        <fullName evidence="5">Alpha/Beta hydrolase protein</fullName>
    </recommendedName>
</protein>
<dbReference type="InterPro" id="IPR029058">
    <property type="entry name" value="AB_hydrolase_fold"/>
</dbReference>
<accession>A0A4V1J1B4</accession>
<evidence type="ECO:0000256" key="2">
    <source>
        <dbReference type="ARBA" id="ARBA00022801"/>
    </source>
</evidence>
<dbReference type="Gene3D" id="3.40.50.1820">
    <property type="entry name" value="alpha/beta hydrolase"/>
    <property type="match status" value="1"/>
</dbReference>